<sequence>MYLLRCIHTRGEGNVYRLSMGGGTVTTSHQNQKAHVPMIFNEHHPYPLKHSQLSQSLI</sequence>
<evidence type="ECO:0000313" key="1">
    <source>
        <dbReference type="EMBL" id="JAH27177.1"/>
    </source>
</evidence>
<protein>
    <submittedName>
        <fullName evidence="1">Uncharacterized protein</fullName>
    </submittedName>
</protein>
<dbReference type="AlphaFoldDB" id="A0A0E9RED8"/>
<name>A0A0E9RED8_ANGAN</name>
<accession>A0A0E9RED8</accession>
<proteinExistence type="predicted"/>
<dbReference type="EMBL" id="GBXM01081400">
    <property type="protein sequence ID" value="JAH27177.1"/>
    <property type="molecule type" value="Transcribed_RNA"/>
</dbReference>
<reference evidence="1" key="2">
    <citation type="journal article" date="2015" name="Fish Shellfish Immunol.">
        <title>Early steps in the European eel (Anguilla anguilla)-Vibrio vulnificus interaction in the gills: Role of the RtxA13 toxin.</title>
        <authorList>
            <person name="Callol A."/>
            <person name="Pajuelo D."/>
            <person name="Ebbesson L."/>
            <person name="Teles M."/>
            <person name="MacKenzie S."/>
            <person name="Amaro C."/>
        </authorList>
    </citation>
    <scope>NUCLEOTIDE SEQUENCE</scope>
</reference>
<organism evidence="1">
    <name type="scientific">Anguilla anguilla</name>
    <name type="common">European freshwater eel</name>
    <name type="synonym">Muraena anguilla</name>
    <dbReference type="NCBI Taxonomy" id="7936"/>
    <lineage>
        <taxon>Eukaryota</taxon>
        <taxon>Metazoa</taxon>
        <taxon>Chordata</taxon>
        <taxon>Craniata</taxon>
        <taxon>Vertebrata</taxon>
        <taxon>Euteleostomi</taxon>
        <taxon>Actinopterygii</taxon>
        <taxon>Neopterygii</taxon>
        <taxon>Teleostei</taxon>
        <taxon>Anguilliformes</taxon>
        <taxon>Anguillidae</taxon>
        <taxon>Anguilla</taxon>
    </lineage>
</organism>
<reference evidence="1" key="1">
    <citation type="submission" date="2014-11" db="EMBL/GenBank/DDBJ databases">
        <authorList>
            <person name="Amaro Gonzalez C."/>
        </authorList>
    </citation>
    <scope>NUCLEOTIDE SEQUENCE</scope>
</reference>